<reference evidence="3 4" key="1">
    <citation type="submission" date="2016-04" db="EMBL/GenBank/DDBJ databases">
        <authorList>
            <consortium name="Pathogen Informatics"/>
        </authorList>
    </citation>
    <scope>NUCLEOTIDE SEQUENCE [LARGE SCALE GENOMIC DNA]</scope>
    <source>
        <strain evidence="3 4">H044680328</strain>
    </source>
</reference>
<dbReference type="EMBL" id="LT546645">
    <property type="protein sequence ID" value="SAI67341.1"/>
    <property type="molecule type" value="Genomic_DNA"/>
</dbReference>
<dbReference type="InterPro" id="IPR046703">
    <property type="entry name" value="DUF6776"/>
</dbReference>
<sequence>MNDPAAVAPPSTRESGWRRATRLVLIVLLLGAAAAGGYHYARSDSGDKVMLTPEQVQAQEAALRQRDTELRYLRTQLVSADGEVVVERAAREELEAQLRASQAELGRVRDQLAFYEQLLPPGPAGAIDIRGAEFARVGNDLRYRVLMMRSGRSESPFSGELRFVANGIQQGQTVSVELQPQRVKTEESAAPGAVLPAAAGGAVEAATPAAAPADPANGSNGNGGNLLAVHFDHFQRSQGVLALPEGFVPESVTISVLEGSNVRATREVRLEF</sequence>
<evidence type="ECO:0000256" key="2">
    <source>
        <dbReference type="SAM" id="Phobius"/>
    </source>
</evidence>
<accession>A0A157SAM7</accession>
<dbReference type="STRING" id="123899.SAMEA3906487_00699"/>
<feature type="coiled-coil region" evidence="1">
    <location>
        <begin position="84"/>
        <end position="111"/>
    </location>
</feature>
<keyword evidence="2" id="KW-0472">Membrane</keyword>
<evidence type="ECO:0000313" key="3">
    <source>
        <dbReference type="EMBL" id="SAI67341.1"/>
    </source>
</evidence>
<name>A0A157SAM7_9BORD</name>
<evidence type="ECO:0000256" key="1">
    <source>
        <dbReference type="SAM" id="Coils"/>
    </source>
</evidence>
<feature type="transmembrane region" description="Helical" evidence="2">
    <location>
        <begin position="20"/>
        <end position="41"/>
    </location>
</feature>
<dbReference type="eggNOG" id="ENOG502Z8KI">
    <property type="taxonomic scope" value="Bacteria"/>
</dbReference>
<dbReference type="KEGG" id="btrm:SAMEA390648700699"/>
<evidence type="ECO:0000313" key="4">
    <source>
        <dbReference type="Proteomes" id="UP000076825"/>
    </source>
</evidence>
<dbReference type="PATRIC" id="fig|123899.6.peg.672"/>
<organism evidence="3 4">
    <name type="scientific">Bordetella trematum</name>
    <dbReference type="NCBI Taxonomy" id="123899"/>
    <lineage>
        <taxon>Bacteria</taxon>
        <taxon>Pseudomonadati</taxon>
        <taxon>Pseudomonadota</taxon>
        <taxon>Betaproteobacteria</taxon>
        <taxon>Burkholderiales</taxon>
        <taxon>Alcaligenaceae</taxon>
        <taxon>Bordetella</taxon>
    </lineage>
</organism>
<dbReference type="AlphaFoldDB" id="A0A157SAM7"/>
<keyword evidence="2" id="KW-1133">Transmembrane helix</keyword>
<keyword evidence="2" id="KW-0812">Transmembrane</keyword>
<keyword evidence="1" id="KW-0175">Coiled coil</keyword>
<gene>
    <name evidence="3" type="ORF">SAMEA3906487_00699</name>
</gene>
<dbReference type="Proteomes" id="UP000076825">
    <property type="component" value="Chromosome 1"/>
</dbReference>
<dbReference type="Pfam" id="PF20567">
    <property type="entry name" value="DUF6776"/>
    <property type="match status" value="1"/>
</dbReference>
<keyword evidence="4" id="KW-1185">Reference proteome</keyword>
<protein>
    <submittedName>
        <fullName evidence="3">Integral membrane protein</fullName>
    </submittedName>
</protein>
<proteinExistence type="predicted"/>